<evidence type="ECO:0000313" key="2">
    <source>
        <dbReference type="EMBL" id="CAF4481913.1"/>
    </source>
</evidence>
<dbReference type="Gene3D" id="3.40.50.1820">
    <property type="entry name" value="alpha/beta hydrolase"/>
    <property type="match status" value="1"/>
</dbReference>
<dbReference type="EMBL" id="CAJOBP010005960">
    <property type="protein sequence ID" value="CAF4481913.1"/>
    <property type="molecule type" value="Genomic_DNA"/>
</dbReference>
<evidence type="ECO:0000313" key="3">
    <source>
        <dbReference type="Proteomes" id="UP000663873"/>
    </source>
</evidence>
<dbReference type="PANTHER" id="PTHR21357:SF4">
    <property type="entry name" value="FAM172 FAMILY PROTEIN HOMOLOG CG10038"/>
    <property type="match status" value="1"/>
</dbReference>
<dbReference type="AlphaFoldDB" id="A0A820UHQ2"/>
<dbReference type="GO" id="GO:0031048">
    <property type="term" value="P:regulatory ncRNA-mediated heterochromatin formation"/>
    <property type="evidence" value="ECO:0007669"/>
    <property type="project" value="TreeGrafter"/>
</dbReference>
<dbReference type="GO" id="GO:0005634">
    <property type="term" value="C:nucleus"/>
    <property type="evidence" value="ECO:0007669"/>
    <property type="project" value="TreeGrafter"/>
</dbReference>
<dbReference type="GO" id="GO:0035197">
    <property type="term" value="F:siRNA binding"/>
    <property type="evidence" value="ECO:0007669"/>
    <property type="project" value="TreeGrafter"/>
</dbReference>
<feature type="domain" description="Arb2" evidence="1">
    <location>
        <begin position="5"/>
        <end position="99"/>
    </location>
</feature>
<comment type="caution">
    <text evidence="2">The sequence shown here is derived from an EMBL/GenBank/DDBJ whole genome shotgun (WGS) entry which is preliminary data.</text>
</comment>
<dbReference type="SUPFAM" id="SSF53474">
    <property type="entry name" value="alpha/beta-Hydrolases"/>
    <property type="match status" value="1"/>
</dbReference>
<protein>
    <recommendedName>
        <fullName evidence="1">Arb2 domain-containing protein</fullName>
    </recommendedName>
</protein>
<dbReference type="InterPro" id="IPR048263">
    <property type="entry name" value="Arb2"/>
</dbReference>
<sequence length="146" mass="16777">MYTSTSVSGSGSPEEHAAYVWQFYVRQRAARRICIMAHSYGGAVVLELASKFTPDFDERVFAVALSDSPMRAYTKHFNKNVVATLKKKTINWGADNRPVNQFLCDRDYGEVRSAGHLAHEWTSYTAFDAIFKFFEEERAKLERNRH</sequence>
<name>A0A820UHQ2_9BILA</name>
<accession>A0A820UHQ2</accession>
<dbReference type="Pfam" id="PF22749">
    <property type="entry name" value="Arb2"/>
    <property type="match status" value="1"/>
</dbReference>
<keyword evidence="3" id="KW-1185">Reference proteome</keyword>
<proteinExistence type="predicted"/>
<dbReference type="InterPro" id="IPR029058">
    <property type="entry name" value="AB_hydrolase_fold"/>
</dbReference>
<dbReference type="InterPro" id="IPR053858">
    <property type="entry name" value="Arb2_dom"/>
</dbReference>
<organism evidence="2 3">
    <name type="scientific">Rotaria socialis</name>
    <dbReference type="NCBI Taxonomy" id="392032"/>
    <lineage>
        <taxon>Eukaryota</taxon>
        <taxon>Metazoa</taxon>
        <taxon>Spiralia</taxon>
        <taxon>Gnathifera</taxon>
        <taxon>Rotifera</taxon>
        <taxon>Eurotatoria</taxon>
        <taxon>Bdelloidea</taxon>
        <taxon>Philodinida</taxon>
        <taxon>Philodinidae</taxon>
        <taxon>Rotaria</taxon>
    </lineage>
</organism>
<dbReference type="Proteomes" id="UP000663873">
    <property type="component" value="Unassembled WGS sequence"/>
</dbReference>
<dbReference type="PANTHER" id="PTHR21357">
    <property type="entry name" value="FAM172 FAMILY PROTEIN HOMOLOG CG10038"/>
    <property type="match status" value="1"/>
</dbReference>
<gene>
    <name evidence="2" type="ORF">UJA718_LOCUS24997</name>
</gene>
<reference evidence="2" key="1">
    <citation type="submission" date="2021-02" db="EMBL/GenBank/DDBJ databases">
        <authorList>
            <person name="Nowell W R."/>
        </authorList>
    </citation>
    <scope>NUCLEOTIDE SEQUENCE</scope>
</reference>
<evidence type="ECO:0000259" key="1">
    <source>
        <dbReference type="Pfam" id="PF22749"/>
    </source>
</evidence>